<proteinExistence type="predicted"/>
<comment type="caution">
    <text evidence="8">The sequence shown here is derived from an EMBL/GenBank/DDBJ whole genome shotgun (WGS) entry which is preliminary data.</text>
</comment>
<evidence type="ECO:0000256" key="6">
    <source>
        <dbReference type="ARBA" id="ARBA00022840"/>
    </source>
</evidence>
<evidence type="ECO:0000256" key="5">
    <source>
        <dbReference type="ARBA" id="ARBA00022777"/>
    </source>
</evidence>
<dbReference type="EC" id="2.7.13.3" evidence="2"/>
<dbReference type="InterPro" id="IPR004358">
    <property type="entry name" value="Sig_transdc_His_kin-like_C"/>
</dbReference>
<evidence type="ECO:0000256" key="2">
    <source>
        <dbReference type="ARBA" id="ARBA00012438"/>
    </source>
</evidence>
<dbReference type="eggNOG" id="COG2205">
    <property type="taxonomic scope" value="Bacteria"/>
</dbReference>
<dbReference type="Gene3D" id="3.30.565.10">
    <property type="entry name" value="Histidine kinase-like ATPase, C-terminal domain"/>
    <property type="match status" value="1"/>
</dbReference>
<dbReference type="PRINTS" id="PR00344">
    <property type="entry name" value="BCTRLSENSOR"/>
</dbReference>
<comment type="catalytic activity">
    <reaction evidence="1">
        <text>ATP + protein L-histidine = ADP + protein N-phospho-L-histidine.</text>
        <dbReference type="EC" id="2.7.13.3"/>
    </reaction>
</comment>
<dbReference type="AlphaFoldDB" id="U7DA50"/>
<accession>U7DA50</accession>
<dbReference type="PANTHER" id="PTHR44936">
    <property type="entry name" value="SENSOR PROTEIN CREC"/>
    <property type="match status" value="1"/>
</dbReference>
<gene>
    <name evidence="8" type="ORF">CALK_0976</name>
</gene>
<evidence type="ECO:0000313" key="8">
    <source>
        <dbReference type="EMBL" id="ERP31997.1"/>
    </source>
</evidence>
<dbReference type="STRING" id="1313304.CALK_0976"/>
<keyword evidence="5 8" id="KW-0418">Kinase</keyword>
<feature type="domain" description="Histidine kinase" evidence="7">
    <location>
        <begin position="13"/>
        <end position="116"/>
    </location>
</feature>
<dbReference type="GO" id="GO:0004673">
    <property type="term" value="F:protein histidine kinase activity"/>
    <property type="evidence" value="ECO:0007669"/>
    <property type="project" value="UniProtKB-EC"/>
</dbReference>
<keyword evidence="3" id="KW-0808">Transferase</keyword>
<dbReference type="PROSITE" id="PS50109">
    <property type="entry name" value="HIS_KIN"/>
    <property type="match status" value="1"/>
</dbReference>
<dbReference type="InterPro" id="IPR050980">
    <property type="entry name" value="2C_sensor_his_kinase"/>
</dbReference>
<dbReference type="SMART" id="SM00387">
    <property type="entry name" value="HATPase_c"/>
    <property type="match status" value="1"/>
</dbReference>
<dbReference type="PANTHER" id="PTHR44936:SF10">
    <property type="entry name" value="SENSOR PROTEIN RSTB"/>
    <property type="match status" value="1"/>
</dbReference>
<dbReference type="InterPro" id="IPR005467">
    <property type="entry name" value="His_kinase_dom"/>
</dbReference>
<dbReference type="GO" id="GO:0005524">
    <property type="term" value="F:ATP binding"/>
    <property type="evidence" value="ECO:0007669"/>
    <property type="project" value="UniProtKB-KW"/>
</dbReference>
<dbReference type="EMBL" id="ASJR01000007">
    <property type="protein sequence ID" value="ERP31997.1"/>
    <property type="molecule type" value="Genomic_DNA"/>
</dbReference>
<keyword evidence="9" id="KW-1185">Reference proteome</keyword>
<keyword evidence="6" id="KW-0067">ATP-binding</keyword>
<dbReference type="InterPro" id="IPR036890">
    <property type="entry name" value="HATPase_C_sf"/>
</dbReference>
<evidence type="ECO:0000259" key="7">
    <source>
        <dbReference type="PROSITE" id="PS50109"/>
    </source>
</evidence>
<evidence type="ECO:0000256" key="4">
    <source>
        <dbReference type="ARBA" id="ARBA00022741"/>
    </source>
</evidence>
<dbReference type="CDD" id="cd00075">
    <property type="entry name" value="HATPase"/>
    <property type="match status" value="1"/>
</dbReference>
<evidence type="ECO:0000313" key="9">
    <source>
        <dbReference type="Proteomes" id="UP000017148"/>
    </source>
</evidence>
<dbReference type="Pfam" id="PF02518">
    <property type="entry name" value="HATPase_c"/>
    <property type="match status" value="1"/>
</dbReference>
<protein>
    <recommendedName>
        <fullName evidence="2">histidine kinase</fullName>
        <ecNumber evidence="2">2.7.13.3</ecNumber>
    </recommendedName>
</protein>
<evidence type="ECO:0000256" key="3">
    <source>
        <dbReference type="ARBA" id="ARBA00022679"/>
    </source>
</evidence>
<organism evidence="8 9">
    <name type="scientific">Chitinivibrio alkaliphilus ACht1</name>
    <dbReference type="NCBI Taxonomy" id="1313304"/>
    <lineage>
        <taxon>Bacteria</taxon>
        <taxon>Pseudomonadati</taxon>
        <taxon>Fibrobacterota</taxon>
        <taxon>Chitinivibrionia</taxon>
        <taxon>Chitinivibrionales</taxon>
        <taxon>Chitinivibrionaceae</taxon>
        <taxon>Chitinivibrio</taxon>
    </lineage>
</organism>
<dbReference type="SUPFAM" id="SSF55874">
    <property type="entry name" value="ATPase domain of HSP90 chaperone/DNA topoisomerase II/histidine kinase"/>
    <property type="match status" value="1"/>
</dbReference>
<dbReference type="Proteomes" id="UP000017148">
    <property type="component" value="Unassembled WGS sequence"/>
</dbReference>
<keyword evidence="4" id="KW-0547">Nucleotide-binding</keyword>
<reference evidence="8 9" key="1">
    <citation type="journal article" date="2013" name="Environ. Microbiol.">
        <title>Genome analysis of Chitinivibrio alkaliphilus gen. nov., sp. nov., a novel extremely haloalkaliphilic anaerobic chitinolytic bacterium from the candidate phylum Termite Group 3.</title>
        <authorList>
            <person name="Sorokin D.Y."/>
            <person name="Gumerov V.M."/>
            <person name="Rakitin A.L."/>
            <person name="Beletsky A.V."/>
            <person name="Damste J.S."/>
            <person name="Muyzer G."/>
            <person name="Mardanov A.V."/>
            <person name="Ravin N.V."/>
        </authorList>
    </citation>
    <scope>NUCLEOTIDE SEQUENCE [LARGE SCALE GENOMIC DNA]</scope>
    <source>
        <strain evidence="8 9">ACht1</strain>
    </source>
</reference>
<sequence length="193" mass="21388">MHRISGIKVHYSLCDYLTDIVHNSLEAGADTVSVEMCESDFEIRCTIQDNGCGMSDETLQSVMDPFYTDGKKHVHRSVGLGLPFLLQAAQACGGDAHISSVSGHGTEVSFWMKQDSVDLPPRGNIPATVTSLFSFSQEGNIIFCHRWHSAEYTVTRKELEDTLGELTSVDSLSCMKLYIESCEENLYKENTHG</sequence>
<name>U7DA50_9BACT</name>
<dbReference type="InterPro" id="IPR003594">
    <property type="entry name" value="HATPase_dom"/>
</dbReference>
<evidence type="ECO:0000256" key="1">
    <source>
        <dbReference type="ARBA" id="ARBA00000085"/>
    </source>
</evidence>